<keyword evidence="1" id="KW-0812">Transmembrane</keyword>
<organism evidence="2 3">
    <name type="scientific">Rhodocollybia butyracea</name>
    <dbReference type="NCBI Taxonomy" id="206335"/>
    <lineage>
        <taxon>Eukaryota</taxon>
        <taxon>Fungi</taxon>
        <taxon>Dikarya</taxon>
        <taxon>Basidiomycota</taxon>
        <taxon>Agaricomycotina</taxon>
        <taxon>Agaricomycetes</taxon>
        <taxon>Agaricomycetidae</taxon>
        <taxon>Agaricales</taxon>
        <taxon>Marasmiineae</taxon>
        <taxon>Omphalotaceae</taxon>
        <taxon>Rhodocollybia</taxon>
    </lineage>
</organism>
<sequence>MAEAAIYRRTYAIKILLLLVESGAIFCAVQLIYIAVFLTIQGDAWRGWARNMDMKLPVASLTGATQQNIASDMIIFASAFYPIVVAILIRSTPSPEMVVNIVGYTQTGDHDHDKPT</sequence>
<gene>
    <name evidence="2" type="ORF">BDP27DRAFT_1451256</name>
</gene>
<proteinExistence type="predicted"/>
<evidence type="ECO:0000256" key="1">
    <source>
        <dbReference type="SAM" id="Phobius"/>
    </source>
</evidence>
<comment type="caution">
    <text evidence="2">The sequence shown here is derived from an EMBL/GenBank/DDBJ whole genome shotgun (WGS) entry which is preliminary data.</text>
</comment>
<evidence type="ECO:0000313" key="3">
    <source>
        <dbReference type="Proteomes" id="UP000772434"/>
    </source>
</evidence>
<accession>A0A9P5PGI7</accession>
<feature type="transmembrane region" description="Helical" evidence="1">
    <location>
        <begin position="12"/>
        <end position="40"/>
    </location>
</feature>
<evidence type="ECO:0000313" key="2">
    <source>
        <dbReference type="EMBL" id="KAF9063458.1"/>
    </source>
</evidence>
<dbReference type="OrthoDB" id="2884172at2759"/>
<feature type="transmembrane region" description="Helical" evidence="1">
    <location>
        <begin position="69"/>
        <end position="89"/>
    </location>
</feature>
<keyword evidence="1" id="KW-0472">Membrane</keyword>
<keyword evidence="1" id="KW-1133">Transmembrane helix</keyword>
<dbReference type="EMBL" id="JADNRY010000146">
    <property type="protein sequence ID" value="KAF9063458.1"/>
    <property type="molecule type" value="Genomic_DNA"/>
</dbReference>
<dbReference type="AlphaFoldDB" id="A0A9P5PGI7"/>
<dbReference type="Proteomes" id="UP000772434">
    <property type="component" value="Unassembled WGS sequence"/>
</dbReference>
<keyword evidence="3" id="KW-1185">Reference proteome</keyword>
<name>A0A9P5PGI7_9AGAR</name>
<protein>
    <submittedName>
        <fullName evidence="2">Uncharacterized protein</fullName>
    </submittedName>
</protein>
<reference evidence="2" key="1">
    <citation type="submission" date="2020-11" db="EMBL/GenBank/DDBJ databases">
        <authorList>
            <consortium name="DOE Joint Genome Institute"/>
            <person name="Ahrendt S."/>
            <person name="Riley R."/>
            <person name="Andreopoulos W."/>
            <person name="Labutti K."/>
            <person name="Pangilinan J."/>
            <person name="Ruiz-Duenas F.J."/>
            <person name="Barrasa J.M."/>
            <person name="Sanchez-Garcia M."/>
            <person name="Camarero S."/>
            <person name="Miyauchi S."/>
            <person name="Serrano A."/>
            <person name="Linde D."/>
            <person name="Babiker R."/>
            <person name="Drula E."/>
            <person name="Ayuso-Fernandez I."/>
            <person name="Pacheco R."/>
            <person name="Padilla G."/>
            <person name="Ferreira P."/>
            <person name="Barriuso J."/>
            <person name="Kellner H."/>
            <person name="Castanera R."/>
            <person name="Alfaro M."/>
            <person name="Ramirez L."/>
            <person name="Pisabarro A.G."/>
            <person name="Kuo A."/>
            <person name="Tritt A."/>
            <person name="Lipzen A."/>
            <person name="He G."/>
            <person name="Yan M."/>
            <person name="Ng V."/>
            <person name="Cullen D."/>
            <person name="Martin F."/>
            <person name="Rosso M.-N."/>
            <person name="Henrissat B."/>
            <person name="Hibbett D."/>
            <person name="Martinez A.T."/>
            <person name="Grigoriev I.V."/>
        </authorList>
    </citation>
    <scope>NUCLEOTIDE SEQUENCE</scope>
    <source>
        <strain evidence="2">AH 40177</strain>
    </source>
</reference>